<feature type="transmembrane region" description="Helical" evidence="1">
    <location>
        <begin position="26"/>
        <end position="48"/>
    </location>
</feature>
<sequence length="53" mass="5835">TYTVDVDGLSSSFTVVLPVEPPGINWLLNGGLIGAVVIVIGLLIYFWIRRRAY</sequence>
<reference evidence="2" key="1">
    <citation type="journal article" date="2014" name="Front. Microbiol.">
        <title>High frequency of phylogenetically diverse reductive dehalogenase-homologous genes in deep subseafloor sedimentary metagenomes.</title>
        <authorList>
            <person name="Kawai M."/>
            <person name="Futagami T."/>
            <person name="Toyoda A."/>
            <person name="Takaki Y."/>
            <person name="Nishi S."/>
            <person name="Hori S."/>
            <person name="Arai W."/>
            <person name="Tsubouchi T."/>
            <person name="Morono Y."/>
            <person name="Uchiyama I."/>
            <person name="Ito T."/>
            <person name="Fujiyama A."/>
            <person name="Inagaki F."/>
            <person name="Takami H."/>
        </authorList>
    </citation>
    <scope>NUCLEOTIDE SEQUENCE</scope>
    <source>
        <strain evidence="2">Expedition CK06-06</strain>
    </source>
</reference>
<evidence type="ECO:0000313" key="2">
    <source>
        <dbReference type="EMBL" id="GAJ05645.1"/>
    </source>
</evidence>
<dbReference type="EMBL" id="BARW01027771">
    <property type="protein sequence ID" value="GAJ05645.1"/>
    <property type="molecule type" value="Genomic_DNA"/>
</dbReference>
<evidence type="ECO:0000256" key="1">
    <source>
        <dbReference type="SAM" id="Phobius"/>
    </source>
</evidence>
<gene>
    <name evidence="2" type="ORF">S12H4_44993</name>
</gene>
<accession>X1VFI6</accession>
<evidence type="ECO:0008006" key="3">
    <source>
        <dbReference type="Google" id="ProtNLM"/>
    </source>
</evidence>
<keyword evidence="1" id="KW-0812">Transmembrane</keyword>
<feature type="non-terminal residue" evidence="2">
    <location>
        <position position="1"/>
    </location>
</feature>
<dbReference type="AlphaFoldDB" id="X1VFI6"/>
<comment type="caution">
    <text evidence="2">The sequence shown here is derived from an EMBL/GenBank/DDBJ whole genome shotgun (WGS) entry which is preliminary data.</text>
</comment>
<keyword evidence="1" id="KW-0472">Membrane</keyword>
<proteinExistence type="predicted"/>
<protein>
    <recommendedName>
        <fullName evidence="3">IPTL-CTERM protein sorting domain-containing protein</fullName>
    </recommendedName>
</protein>
<organism evidence="2">
    <name type="scientific">marine sediment metagenome</name>
    <dbReference type="NCBI Taxonomy" id="412755"/>
    <lineage>
        <taxon>unclassified sequences</taxon>
        <taxon>metagenomes</taxon>
        <taxon>ecological metagenomes</taxon>
    </lineage>
</organism>
<keyword evidence="1" id="KW-1133">Transmembrane helix</keyword>
<name>X1VFI6_9ZZZZ</name>